<keyword evidence="4" id="KW-1185">Reference proteome</keyword>
<dbReference type="RefSeq" id="WP_169552311.1">
    <property type="nucleotide sequence ID" value="NZ_CP051677.1"/>
</dbReference>
<dbReference type="Gene3D" id="3.20.20.100">
    <property type="entry name" value="NADP-dependent oxidoreductase domain"/>
    <property type="match status" value="1"/>
</dbReference>
<name>A0A7L5DRX0_9BACT</name>
<dbReference type="KEGG" id="srho:HH216_19405"/>
<organism evidence="3 4">
    <name type="scientific">Spirosoma rhododendri</name>
    <dbReference type="NCBI Taxonomy" id="2728024"/>
    <lineage>
        <taxon>Bacteria</taxon>
        <taxon>Pseudomonadati</taxon>
        <taxon>Bacteroidota</taxon>
        <taxon>Cytophagia</taxon>
        <taxon>Cytophagales</taxon>
        <taxon>Cytophagaceae</taxon>
        <taxon>Spirosoma</taxon>
    </lineage>
</organism>
<dbReference type="GO" id="GO:0005737">
    <property type="term" value="C:cytoplasm"/>
    <property type="evidence" value="ECO:0007669"/>
    <property type="project" value="TreeGrafter"/>
</dbReference>
<dbReference type="SUPFAM" id="SSF51430">
    <property type="entry name" value="NAD(P)-linked oxidoreductase"/>
    <property type="match status" value="1"/>
</dbReference>
<dbReference type="GO" id="GO:0016491">
    <property type="term" value="F:oxidoreductase activity"/>
    <property type="evidence" value="ECO:0007669"/>
    <property type="project" value="UniProtKB-KW"/>
</dbReference>
<gene>
    <name evidence="3" type="ORF">HH216_19405</name>
</gene>
<dbReference type="InterPro" id="IPR020471">
    <property type="entry name" value="AKR"/>
</dbReference>
<dbReference type="Proteomes" id="UP000501128">
    <property type="component" value="Chromosome"/>
</dbReference>
<accession>A0A7L5DRX0</accession>
<dbReference type="CDD" id="cd19088">
    <property type="entry name" value="AKR_AKR13B1"/>
    <property type="match status" value="1"/>
</dbReference>
<proteinExistence type="predicted"/>
<dbReference type="PRINTS" id="PR00069">
    <property type="entry name" value="ALDKETRDTASE"/>
</dbReference>
<evidence type="ECO:0000259" key="2">
    <source>
        <dbReference type="Pfam" id="PF00248"/>
    </source>
</evidence>
<dbReference type="InterPro" id="IPR023210">
    <property type="entry name" value="NADP_OxRdtase_dom"/>
</dbReference>
<dbReference type="InterPro" id="IPR036812">
    <property type="entry name" value="NAD(P)_OxRdtase_dom_sf"/>
</dbReference>
<reference evidence="3 4" key="1">
    <citation type="submission" date="2020-04" db="EMBL/GenBank/DDBJ databases">
        <title>Genome sequencing of novel species.</title>
        <authorList>
            <person name="Heo J."/>
            <person name="Kim S.-J."/>
            <person name="Kim J.-S."/>
            <person name="Hong S.-B."/>
            <person name="Kwon S.-W."/>
        </authorList>
    </citation>
    <scope>NUCLEOTIDE SEQUENCE [LARGE SCALE GENOMIC DNA]</scope>
    <source>
        <strain evidence="3 4">CJU-R4</strain>
    </source>
</reference>
<protein>
    <submittedName>
        <fullName evidence="3">Aldo/keto reductase</fullName>
    </submittedName>
</protein>
<dbReference type="InterPro" id="IPR050791">
    <property type="entry name" value="Aldo-Keto_reductase"/>
</dbReference>
<dbReference type="EMBL" id="CP051677">
    <property type="protein sequence ID" value="QJD80352.1"/>
    <property type="molecule type" value="Genomic_DNA"/>
</dbReference>
<keyword evidence="1" id="KW-0560">Oxidoreductase</keyword>
<dbReference type="PANTHER" id="PTHR43625">
    <property type="entry name" value="AFLATOXIN B1 ALDEHYDE REDUCTASE"/>
    <property type="match status" value="1"/>
</dbReference>
<dbReference type="AlphaFoldDB" id="A0A7L5DRX0"/>
<evidence type="ECO:0000313" key="4">
    <source>
        <dbReference type="Proteomes" id="UP000501128"/>
    </source>
</evidence>
<sequence>MRQENTITIGTNSANPLLAQRPGYGTMRLTGDDFWGEPRDRQGAIALLRKAIELGVNFFDTADFYGPGVTNKLLVEALYPYTPDLIIATKVGARRGDDKSWLPFGKPAELRASVENNLNQLKVEQLSLVHFGQAINSSDNFEEGWATMLALQEEGKIQHLGLTNATIDQFNSAISMGNVASVENMYSYAQRVTDPTSAYGFQGGEVLSLCEQRQIPFIPFFSLQTSLPAEQPKMKELALAKGVSEAQLNIAWLLHQSPFMLPIPGTTSVQHLVENINAAHISLSAEELAFLG</sequence>
<dbReference type="Pfam" id="PF00248">
    <property type="entry name" value="Aldo_ket_red"/>
    <property type="match status" value="1"/>
</dbReference>
<evidence type="ECO:0000256" key="1">
    <source>
        <dbReference type="ARBA" id="ARBA00023002"/>
    </source>
</evidence>
<feature type="domain" description="NADP-dependent oxidoreductase" evidence="2">
    <location>
        <begin position="23"/>
        <end position="289"/>
    </location>
</feature>
<dbReference type="PANTHER" id="PTHR43625:SF40">
    <property type="entry name" value="ALDO-KETO REDUCTASE YAKC [NADP(+)]"/>
    <property type="match status" value="1"/>
</dbReference>
<evidence type="ECO:0000313" key="3">
    <source>
        <dbReference type="EMBL" id="QJD80352.1"/>
    </source>
</evidence>